<keyword evidence="8 13" id="KW-0819">tRNA processing</keyword>
<dbReference type="AlphaFoldDB" id="A0A1W5D5A3"/>
<evidence type="ECO:0000256" key="13">
    <source>
        <dbReference type="PROSITE-ProRule" id="PRU00959"/>
    </source>
</evidence>
<dbReference type="SUPFAM" id="SSF52467">
    <property type="entry name" value="DHS-like NAD/FAD-binding domain"/>
    <property type="match status" value="1"/>
</dbReference>
<dbReference type="GO" id="GO:0070403">
    <property type="term" value="F:NAD+ binding"/>
    <property type="evidence" value="ECO:0007669"/>
    <property type="project" value="InterPro"/>
</dbReference>
<reference evidence="17" key="1">
    <citation type="submission" date="2017-03" db="EMBL/GenBank/DDBJ databases">
        <authorList>
            <person name="Sharma R."/>
            <person name="Thines M."/>
        </authorList>
    </citation>
    <scope>NUCLEOTIDE SEQUENCE [LARGE SCALE GENOMIC DNA]</scope>
</reference>
<accession>A0A1W5D5A3</accession>
<dbReference type="Gene3D" id="3.40.50.1220">
    <property type="entry name" value="TPP-binding domain"/>
    <property type="match status" value="1"/>
</dbReference>
<feature type="region of interest" description="Disordered" evidence="14">
    <location>
        <begin position="33"/>
        <end position="63"/>
    </location>
</feature>
<dbReference type="EC" id="2.1.1.214" evidence="11"/>
<evidence type="ECO:0000256" key="14">
    <source>
        <dbReference type="SAM" id="MobiDB-lite"/>
    </source>
</evidence>
<feature type="compositionally biased region" description="Basic and acidic residues" evidence="14">
    <location>
        <begin position="45"/>
        <end position="54"/>
    </location>
</feature>
<feature type="binding site" evidence="12">
    <location>
        <position position="302"/>
    </location>
    <ligand>
        <name>Zn(2+)</name>
        <dbReference type="ChEBI" id="CHEBI:29105"/>
    </ligand>
</feature>
<dbReference type="SUPFAM" id="SSF53335">
    <property type="entry name" value="S-adenosyl-L-methionine-dependent methyltransferases"/>
    <property type="match status" value="1"/>
</dbReference>
<evidence type="ECO:0000256" key="10">
    <source>
        <dbReference type="ARBA" id="ARBA00023027"/>
    </source>
</evidence>
<keyword evidence="12" id="KW-0862">Zinc</keyword>
<keyword evidence="12" id="KW-0479">Metal-binding</keyword>
<dbReference type="Pfam" id="PF25904">
    <property type="entry name" value="Tmrp11_N"/>
    <property type="match status" value="1"/>
</dbReference>
<protein>
    <recommendedName>
        <fullName evidence="11">tRNA (guanine(10)-N(2))-methyltransferase</fullName>
        <ecNumber evidence="11">2.1.1.214</ecNumber>
    </recommendedName>
</protein>
<dbReference type="GO" id="GO:0046872">
    <property type="term" value="F:metal ion binding"/>
    <property type="evidence" value="ECO:0007669"/>
    <property type="project" value="UniProtKB-KW"/>
</dbReference>
<dbReference type="Pfam" id="PF01170">
    <property type="entry name" value="UPF0020"/>
    <property type="match status" value="1"/>
</dbReference>
<evidence type="ECO:0000256" key="5">
    <source>
        <dbReference type="ARBA" id="ARBA00022603"/>
    </source>
</evidence>
<feature type="domain" description="Deacetylase sirtuin-type" evidence="15">
    <location>
        <begin position="163"/>
        <end position="505"/>
    </location>
</feature>
<proteinExistence type="inferred from homology"/>
<dbReference type="PANTHER" id="PTHR13370">
    <property type="entry name" value="RNA METHYLASE-RELATED"/>
    <property type="match status" value="1"/>
</dbReference>
<feature type="binding site" evidence="12">
    <location>
        <position position="299"/>
    </location>
    <ligand>
        <name>Zn(2+)</name>
        <dbReference type="ChEBI" id="CHEBI:29105"/>
    </ligand>
</feature>
<keyword evidence="6 13" id="KW-0808">Transferase</keyword>
<dbReference type="GO" id="GO:0000049">
    <property type="term" value="F:tRNA binding"/>
    <property type="evidence" value="ECO:0007669"/>
    <property type="project" value="UniProtKB-UniRule"/>
</dbReference>
<evidence type="ECO:0000256" key="2">
    <source>
        <dbReference type="ARBA" id="ARBA00006924"/>
    </source>
</evidence>
<sequence>MLRRHLNRMASSQAALAESSLKTRAVEIVDLVSDNGSDDGVQQALDRDALTKDGESDDDGEEEQWESESLYEDALEGLGDEQLTNDDTEACTLDEALAFRKRLRGVGEDQFITDTIEAGTITAKKLCTAFGIRPPLFLEGSPDSAYYPLLGLGISRELSKRVKLAQYNTVDDAVSLLKKAKNIIVLTGAGISTSLGIPDFRSKGTGLYSQLEHLGLSDPQEVFDIELFREDPSIFYSVAKDILPSTNKFSPTHAFIHLLQEKGKLLTNFTQNIDNLEGHAGILPEKLIQCHGSFATASCVECGHRVKGEEIYKDLKAGRVARCDRCIRELRQARPTGLKRKRSANGSSNNKRRKREYEDSSDNEEYDIAVAGVMKPDITFFGEDLPATFHERLVKHDRDLADLVLVIGTSLKVAPVSEVVGFLPPNVPQLYISRTSPYCIVRLRDEAAARALARRSILSQGFYELWGSGINYDELHEDIRRRTSTKWAQYTMCSFKFDVDTYQSKRSEAGKRKLIESFHYLGFNGPIKMQHAEQEFCIFEDYDFRAKEPKQVHLGRWIAGTDRDAVYNYSLKQRNYISTTSMDSELALITANLALAGPDKIFYDPFVGTGSFLIACSHFGAMTLGSDIDGRSVRGKKSRNIVTNFQQYGILDRYLDGFISDLTHSPLRKTRVFHGIICDPPYGVREGLKVLGSRDGSGKEVLFIDGKAAHLQDEYIPPKRPYSFEAMLDDILNFAAISLMDDGRLSLWMPTANDEEVELGVPMHPCLELVSVCVQAFNKWSRRLLTYRRLPSIEADDVMPCGKEHEQARRVTADDLNSFRKRYFQGFKADTEREDATGTKDLDHR</sequence>
<evidence type="ECO:0000256" key="8">
    <source>
        <dbReference type="ARBA" id="ARBA00022694"/>
    </source>
</evidence>
<dbReference type="InterPro" id="IPR000241">
    <property type="entry name" value="RlmKL-like_Mtase"/>
</dbReference>
<dbReference type="InterPro" id="IPR002052">
    <property type="entry name" value="DNA_methylase_N6_adenine_CS"/>
</dbReference>
<keyword evidence="3" id="KW-0963">Cytoplasm</keyword>
<dbReference type="InterPro" id="IPR059073">
    <property type="entry name" value="TRMT11_N"/>
</dbReference>
<dbReference type="Proteomes" id="UP000192927">
    <property type="component" value="Unassembled WGS sequence"/>
</dbReference>
<keyword evidence="5 13" id="KW-0489">Methyltransferase</keyword>
<keyword evidence="9 13" id="KW-0694">RNA-binding</keyword>
<dbReference type="GO" id="GO:0032259">
    <property type="term" value="P:methylation"/>
    <property type="evidence" value="ECO:0007669"/>
    <property type="project" value="UniProtKB-UniRule"/>
</dbReference>
<dbReference type="PROSITE" id="PS50305">
    <property type="entry name" value="SIRTUIN"/>
    <property type="match status" value="1"/>
</dbReference>
<dbReference type="InterPro" id="IPR026590">
    <property type="entry name" value="Ssirtuin_cat_dom"/>
</dbReference>
<evidence type="ECO:0000256" key="1">
    <source>
        <dbReference type="ARBA" id="ARBA00004496"/>
    </source>
</evidence>
<feature type="region of interest" description="Disordered" evidence="14">
    <location>
        <begin position="337"/>
        <end position="361"/>
    </location>
</feature>
<keyword evidence="7 13" id="KW-0949">S-adenosyl-L-methionine</keyword>
<organism evidence="16 17">
    <name type="scientific">Lasallia pustulata</name>
    <dbReference type="NCBI Taxonomy" id="136370"/>
    <lineage>
        <taxon>Eukaryota</taxon>
        <taxon>Fungi</taxon>
        <taxon>Dikarya</taxon>
        <taxon>Ascomycota</taxon>
        <taxon>Pezizomycotina</taxon>
        <taxon>Lecanoromycetes</taxon>
        <taxon>OSLEUM clade</taxon>
        <taxon>Umbilicariomycetidae</taxon>
        <taxon>Umbilicariales</taxon>
        <taxon>Umbilicariaceae</taxon>
        <taxon>Lasallia</taxon>
    </lineage>
</organism>
<keyword evidence="10" id="KW-0520">NAD</keyword>
<name>A0A1W5D5A3_9LECA</name>
<evidence type="ECO:0000313" key="17">
    <source>
        <dbReference type="Proteomes" id="UP000192927"/>
    </source>
</evidence>
<comment type="similarity">
    <text evidence="13">Belongs to the class I-like SAM-binding methyltransferase superfamily. TRM11 methyltransferase family.</text>
</comment>
<dbReference type="Gene3D" id="3.30.1600.10">
    <property type="entry name" value="SIR2/SIRT2 'Small Domain"/>
    <property type="match status" value="1"/>
</dbReference>
<dbReference type="GO" id="GO:0008033">
    <property type="term" value="P:tRNA processing"/>
    <property type="evidence" value="ECO:0007669"/>
    <property type="project" value="UniProtKB-UniRule"/>
</dbReference>
<evidence type="ECO:0000256" key="7">
    <source>
        <dbReference type="ARBA" id="ARBA00022691"/>
    </source>
</evidence>
<evidence type="ECO:0000256" key="3">
    <source>
        <dbReference type="ARBA" id="ARBA00022490"/>
    </source>
</evidence>
<evidence type="ECO:0000256" key="6">
    <source>
        <dbReference type="ARBA" id="ARBA00022679"/>
    </source>
</evidence>
<evidence type="ECO:0000256" key="12">
    <source>
        <dbReference type="PROSITE-ProRule" id="PRU00236"/>
    </source>
</evidence>
<dbReference type="EMBL" id="FWEW01002291">
    <property type="protein sequence ID" value="SLM38180.1"/>
    <property type="molecule type" value="Genomic_DNA"/>
</dbReference>
<evidence type="ECO:0000256" key="9">
    <source>
        <dbReference type="ARBA" id="ARBA00022884"/>
    </source>
</evidence>
<dbReference type="Pfam" id="PF02146">
    <property type="entry name" value="SIR2"/>
    <property type="match status" value="1"/>
</dbReference>
<evidence type="ECO:0000259" key="15">
    <source>
        <dbReference type="PROSITE" id="PS50305"/>
    </source>
</evidence>
<dbReference type="InterPro" id="IPR026591">
    <property type="entry name" value="Sirtuin_cat_small_dom_sf"/>
</dbReference>
<comment type="similarity">
    <text evidence="2">Belongs to the sirtuin family. Class I subfamily.</text>
</comment>
<evidence type="ECO:0000313" key="16">
    <source>
        <dbReference type="EMBL" id="SLM38180.1"/>
    </source>
</evidence>
<dbReference type="InterPro" id="IPR029063">
    <property type="entry name" value="SAM-dependent_MTases_sf"/>
</dbReference>
<dbReference type="InterPro" id="IPR029035">
    <property type="entry name" value="DHS-like_NAD/FAD-binding_dom"/>
</dbReference>
<evidence type="ECO:0000256" key="4">
    <source>
        <dbReference type="ARBA" id="ARBA00022555"/>
    </source>
</evidence>
<dbReference type="InterPro" id="IPR016691">
    <property type="entry name" value="TRMT11"/>
</dbReference>
<dbReference type="PANTHER" id="PTHR13370:SF3">
    <property type="entry name" value="TRNA (GUANINE(10)-N2)-METHYLTRANSFERASE HOMOLOG"/>
    <property type="match status" value="1"/>
</dbReference>
<dbReference type="PROSITE" id="PS51627">
    <property type="entry name" value="SAM_MT_TRM11"/>
    <property type="match status" value="1"/>
</dbReference>
<evidence type="ECO:0000256" key="11">
    <source>
        <dbReference type="ARBA" id="ARBA00066937"/>
    </source>
</evidence>
<comment type="subcellular location">
    <subcellularLocation>
        <location evidence="1">Cytoplasm</location>
    </subcellularLocation>
</comment>
<dbReference type="GO" id="GO:0043527">
    <property type="term" value="C:tRNA methyltransferase complex"/>
    <property type="evidence" value="ECO:0007669"/>
    <property type="project" value="UniProtKB-ARBA"/>
</dbReference>
<dbReference type="GO" id="GO:0005737">
    <property type="term" value="C:cytoplasm"/>
    <property type="evidence" value="ECO:0007669"/>
    <property type="project" value="UniProtKB-SubCell"/>
</dbReference>
<keyword evidence="17" id="KW-1185">Reference proteome</keyword>
<feature type="active site" description="Proton acceptor" evidence="12">
    <location>
        <position position="291"/>
    </location>
</feature>
<feature type="binding site" evidence="12">
    <location>
        <position position="323"/>
    </location>
    <ligand>
        <name>Zn(2+)</name>
        <dbReference type="ChEBI" id="CHEBI:29105"/>
    </ligand>
</feature>
<keyword evidence="4 13" id="KW-0820">tRNA-binding</keyword>
<dbReference type="InterPro" id="IPR003000">
    <property type="entry name" value="Sirtuin"/>
</dbReference>
<dbReference type="PROSITE" id="PS00092">
    <property type="entry name" value="N6_MTASE"/>
    <property type="match status" value="1"/>
</dbReference>
<dbReference type="GO" id="GO:0160102">
    <property type="term" value="F:tRNA (guanine(10)-N2)-methyltransferase activity"/>
    <property type="evidence" value="ECO:0007669"/>
    <property type="project" value="UniProtKB-EC"/>
</dbReference>
<dbReference type="Gene3D" id="3.40.50.150">
    <property type="entry name" value="Vaccinia Virus protein VP39"/>
    <property type="match status" value="1"/>
</dbReference>
<feature type="binding site" evidence="12">
    <location>
        <position position="326"/>
    </location>
    <ligand>
        <name>Zn(2+)</name>
        <dbReference type="ChEBI" id="CHEBI:29105"/>
    </ligand>
</feature>